<evidence type="ECO:0000313" key="1">
    <source>
        <dbReference type="EMBL" id="KOY78700.1"/>
    </source>
</evidence>
<protein>
    <submittedName>
        <fullName evidence="1">Uncharacterized protein</fullName>
    </submittedName>
</protein>
<evidence type="ECO:0000313" key="2">
    <source>
        <dbReference type="Proteomes" id="UP000037749"/>
    </source>
</evidence>
<dbReference type="RefSeq" id="WP_053796935.1">
    <property type="nucleotide sequence ID" value="NZ_JXCZ01000039.1"/>
</dbReference>
<comment type="caution">
    <text evidence="1">The sequence shown here is derived from an EMBL/GenBank/DDBJ whole genome shotgun (WGS) entry which is preliminary data.</text>
</comment>
<accession>A0A0M9DEH7</accession>
<organism evidence="1 2">
    <name type="scientific">Apilactobacillus kunkeei</name>
    <dbReference type="NCBI Taxonomy" id="148814"/>
    <lineage>
        <taxon>Bacteria</taxon>
        <taxon>Bacillati</taxon>
        <taxon>Bacillota</taxon>
        <taxon>Bacilli</taxon>
        <taxon>Lactobacillales</taxon>
        <taxon>Lactobacillaceae</taxon>
        <taxon>Apilactobacillus</taxon>
    </lineage>
</organism>
<dbReference type="PATRIC" id="fig|148814.9.peg.1227"/>
<dbReference type="Proteomes" id="UP000037749">
    <property type="component" value="Unassembled WGS sequence"/>
</dbReference>
<dbReference type="AlphaFoldDB" id="A0A0M9DEH7"/>
<gene>
    <name evidence="1" type="ORF">RZ72_01980</name>
</gene>
<proteinExistence type="predicted"/>
<sequence>MRQAILVMNNGGFDTLQQTINLLDDKDIDFYIYAKDDGSLTAKNSKLNFAGCNKKVHAQTFAELVEEKLLINQALKGDYEYFHLISSNDFPLMNKQYFKNYFASKPVKLGFVEFSDSQDQHSLAFYYPFNNFNYQRVWTAFPFVKVCMLLNHLLGVERISSDDVVKGCPYFSLPREYVIKLDEQKIDNYRHTINPKNFFAQTALKNLKTNNPEYTMNSNRFNLMKAYGDSARYANYVKTKKINWFDENAYQFSDEDKDELGKVVNSDYAFAHNVTDGDDLASLLKD</sequence>
<dbReference type="EMBL" id="JXCZ01000039">
    <property type="protein sequence ID" value="KOY78700.1"/>
    <property type="molecule type" value="Genomic_DNA"/>
</dbReference>
<name>A0A0M9DEH7_9LACO</name>
<reference evidence="1 2" key="1">
    <citation type="journal article" date="2015" name="Genome Biol. Evol.">
        <title>Functionally Structured Genomes in Lactobacillus kunkeei Colonizing the Honey Crop and Food Products of Honeybees and Stingless Bees.</title>
        <authorList>
            <person name="Tamarit D."/>
            <person name="Ellegaard K.M."/>
            <person name="Wikander J."/>
            <person name="Olofsson T."/>
            <person name="Vasquez A."/>
            <person name="Andersson S.G."/>
        </authorList>
    </citation>
    <scope>NUCLEOTIDE SEQUENCE [LARGE SCALE GENOMIC DNA]</scope>
    <source>
        <strain evidence="1 2">LAla</strain>
    </source>
</reference>